<reference evidence="2" key="1">
    <citation type="submission" date="2018-12" db="EMBL/GenBank/DDBJ databases">
        <title>Characterization of a N4-like bacteriophage infecting a coral-derived Vibrio strain.</title>
        <authorList>
            <person name="Huang S."/>
        </authorList>
    </citation>
    <scope>NUCLEOTIDE SEQUENCE [LARGE SCALE GENOMIC DNA]</scope>
</reference>
<evidence type="ECO:0000313" key="2">
    <source>
        <dbReference type="EMBL" id="AZU99639.1"/>
    </source>
</evidence>
<feature type="region of interest" description="Disordered" evidence="1">
    <location>
        <begin position="872"/>
        <end position="901"/>
    </location>
</feature>
<feature type="region of interest" description="Disordered" evidence="1">
    <location>
        <begin position="823"/>
        <end position="849"/>
    </location>
</feature>
<organism evidence="2">
    <name type="scientific">Vibrio virus vB_VspP_SBP1</name>
    <dbReference type="NCBI Taxonomy" id="2500581"/>
    <lineage>
        <taxon>Viruses</taxon>
        <taxon>Duplodnaviria</taxon>
        <taxon>Heunggongvirae</taxon>
        <taxon>Uroviricota</taxon>
        <taxon>Caudoviricetes</taxon>
        <taxon>Schitoviridae</taxon>
        <taxon>Electravirus</taxon>
        <taxon>Electravirus Sbp1</taxon>
    </lineage>
</organism>
<evidence type="ECO:0000313" key="3">
    <source>
        <dbReference type="Proteomes" id="UP000290131"/>
    </source>
</evidence>
<name>A0A3T0IIP6_9CAUD</name>
<dbReference type="Proteomes" id="UP000290131">
    <property type="component" value="Segment"/>
</dbReference>
<protein>
    <submittedName>
        <fullName evidence="2">Virion RNA polymerase</fullName>
    </submittedName>
</protein>
<feature type="region of interest" description="Disordered" evidence="1">
    <location>
        <begin position="529"/>
        <end position="551"/>
    </location>
</feature>
<keyword evidence="3" id="KW-1185">Reference proteome</keyword>
<proteinExistence type="predicted"/>
<evidence type="ECO:0000256" key="1">
    <source>
        <dbReference type="SAM" id="MobiDB-lite"/>
    </source>
</evidence>
<sequence length="3548" mass="392712">MTDQNRNGLGNDSGADNGSVSFSQPNFNESEAIQSLKGALPKEAQLAAGSVRATQGTAEASRRITENLSPIEQDLFNRLNSSLDKAVEVNEDIRRSEGPDILGSLQNGAIRVGQQIFNLPSTLELKGRLESLSQDEINAVNEVRTYEMAQEELNKKIGEMAQRTDLDPFQRELLRGSLQKTKDEMTIPEDAYALWNAPRAGKPNTVGNQFGEFEVKSNFAPLGVNNDGKPLREFVEGIEKEYADLEANDAYFEDLKANIDPIFKDDLNRQNIENTQAGLEQAQKGADAFADGQYLSGSIDAIGGALRAVGGSIEAAWDNPEAVFEMVTETAPQMAAAFNPYTAAITNSAYVGDVYKEAINEFKKENEGQLPGQDDLARMALASLGAGILEVAADKVLVGGTGALKESVDPAVKAAIAGATNNKYLRNAVTRIAGRAAESTVTEAVTEAGQTALEDVAKGNEVDGSAASLAAVIGGIAGSSFGGGGVAVAEGAKATKSAGEKLNDAAKSAKDQLALSPEERLVRDVNKTVKKAQQTKKPVTPEQQTQVKKAKSTIEKEQGILDLMRKTPGIPEAAIREQEKKVNSLQTRGADIQSQKVDKSVFTESPEEQSVDEYLGEVAYQISLDEDGELNENDYQKAIDTAVAKGATDEQVKTLTLIKEAAKTSAEVTDNIIVGDSDWRGGAYYISKIASAMEAGDEANASIQLVELARFSGYIDEKVKDFTTAQRKAKQLGRSVEVLRTEESEEAGVGIPYESLNGQPMFASGDKRTDLLLDKMTTDRDVLQSILDDAVEVYGGNFEQAQATIDGLIGGYVTEPEVDEDIESDNTDAVQDETSESVDGDSDIEVDSDGTVEPQYAANTKAVEQELDNVLVGSERNVKNSGVVSPDSDSLRSSDSEATSSEVFNISSLPESGDVVARAANSTQSPGVKRAIRELGKAIAYKERDGVLVEPLDSSIDEKHYTKALELIRQAIADKDFGKQLKTKGIGQEQMDAMSDRYFLADETDADAVYRAKNEFKEEAKVESFASDTALTRQLVFGRGIQQQLPADKATLVAKIYEHGKATFVGPIQAQFVKQMAKMKNPEYAKFNTEYASNFADATGQMVTFLLKGGMLAATDFVMNNAAVERRIVTSQVQAFGNLDSKAEVPHKLMQLAMETGIGDTKANLVESLGTNAMNIAGVKFSGAHANTRPRHISAMGNILFNALRDMGIITGKRVSVNKLAWAGAEYDNQAVIEKLKAQQAKQKFKATWDVESWPGNKNMGKYISYNGIVYEWKGKGYKVYDDTTQGNYIETFYIDPEATIGGMSVEQYLNNVKGASTGFSKVFGTDYTKRVPAMSTPRKNEGKIKGYQHKKLNKNQKAAQDKQSEQKLFLDKGIMRIKEIFGDQRIMRVAGWKAYDKDTTNKVVALTREGKNQTIQADLDGWNNFLVDMQGEADQFGYGSVSDVPFFANFFNSAYQRQFVDSQTFNYQSSKAMHRFAAHHGEQTFDMTDAGQKVAFLVSVAQGMGISADKLSSATSISKLDALVEENAMVVGLMQKFENGDALSEDQMDEIVDFAASEENMHTLLALREYARYRNALEAEQTSMQVVMPIELDGVNNGPITAILQSLTADMDFDAYLRRAGITIAAQDQRTAAERYEDKADGLYEEGAQAVQESLTQTSQVLKDEGMEAERLILGAQTTLKAMNPKLVSLKGGLKVNRNETKSLITKLFYNAGDASLLRAEVGEIMANFYGELQKVIDGTSSMGQERLVWTLAQAAASSKGQKRNERKTTGEWQAEVTKVYNNLMSQMDTPEKLINFELSVDIQAMLTDNMREDFSYGRAKLDGIKGVYESAVAQATMVSRMTSVGAVFARQRIENAIEARRAELEISRFEELPVKDLEKIYLELGDQLPNLKLDMHTAEDMSDAIPLYNYDSAPRGKEQISKYALKAGDATAPLFVTGQEITDVGAGGVAASTISVADASTIFGIMEQLNEGFMTVFDGVLINGLRMDVLAQAANASYMKSLRNNDTFSKILENYTAVVDGGINSLTPKYYEELMDAMRIKEDRRMDEGFVSSMFHLVQEEATVIADGIRKHAALSDQDLAVDQFGAVNDKTTVISNDGTVKDAFEELNPLNPDKDYYEKVESNNPMDAEINAKLPNSVTLAGFVTRNWNRHHSFNKRGTKTRLLNLIKQAGVENSEYATFLQEGLIDQVLLPAFEAIGSLPVIRVVDNAGMEQEVGGQHKGAYRYKDNTIFLNQDKAGANVETLFHELVHSALDIALVHSGRKSKRYAEDLEALAVEAKEFLEKNQALVTRFTPDGAVTDGINRHIPWVRKDGSINTREFLSWALTNYHIMTELAQAKSESNPRGLFGRIWNFIRRLIRRWTLGGNRIQEDSIFSFLFTTAAELAPKAQAPNRGQKGKSLQEDYANINNQEASKTFEDLAAISTMNQKDFAQVQEVFVSEILPAMENAKYDFLNSHANTAERLNELKDAGADIRVDNFKGSFNMSPVEEHTFQLYRAMMVEALSDNNKYAKEIADLYKNAKVVLKPEDFGPNGQAQYDSVFIQHGSPKQQVDTTTAGIENTYNRSEYLASFIALARVNPTMRQALNKAYNRRPGKNKGVKDIDVRAIEAGVDLFKKVAIDRYTGTKGLRNYKDRVDRLSKRMAVADQVGKSGLERKAERAFQKLDYGYGLYKKAFEKGMTGIFQNAVARAIKRAFTTVGGGVKRAFTSGQYDSLNELHLSLSHGIMAWLPRMVEEMLPTNERNKEFRRLSIGKTRAIAGARDGKTKAVKQVLRDIFKQDLTDAQNKALTRTLLDSDLRAIMESEHLDQQDVLALLRDEQKLDETIEVLKDLIAGKSGTYSNFHIRSALSLGTLIATGQASEQFTLPNAHAIAVQHVGHNSQDYIPSEVTPLIDQLATLVALKHQSKVDKDAAARVLEKPETYAALETMLSIYKQDMIDHRYEGNEFLTLKGGFNEVYDSFKDLKMVRKSDLNKLTSSNYSLVRRVQKDLYDGNPDELYLVSSSTGGLGEYQQGLYSTINAAQSGIKNLDGRTTFNGYDDYSTMQKYTKVTKAQKRLAMEAMFANSNTSTQLTNHLVPVLNAHGAVTGFQYVVSRAERENILGRDTNFIDILSQSFGRTVEAEGTVNFNNEINKRLKEAYDVAKVRGTTSRFIEVSKDAPTKRGREAYRMMPPEARQDLRRVWGEAAFVDSALFDTVYGYRKASIANVLRKHTEDDDRSMWVAQLGRALTINYRLEKPMIQAVLHGEKFLSEVSHTIKDLIVIRGLRVMLGNMISNTVQLVLQEDMPLRTAIKYQIEGISEARRYQEAQSKIRRLQFEKDIEPDVRKVKVIESRIVELQEELAKNPARHLIDHGLLTAIVEDVEEDTNPFSYMNKMQNKVSGLTNRLPKGARSATNALLVNKDSEVYRSLYMFTQLGDFSSRYAALKYRTDTKGEVTANDIDDVVDAFVNYDLPANKYLQYLGDVGQLWFFKYFFRIQNVIIRNTIRNPRRVFEYLALTNLTGVDISTYFDAFFLFNSITNKLGFFQYAEMGVESLPIVQVYDFAT</sequence>
<dbReference type="EMBL" id="MK301608">
    <property type="protein sequence ID" value="AZU99639.1"/>
    <property type="molecule type" value="Genomic_DNA"/>
</dbReference>
<feature type="region of interest" description="Disordered" evidence="1">
    <location>
        <begin position="1"/>
        <end position="28"/>
    </location>
</feature>
<dbReference type="Gene3D" id="6.10.140.1370">
    <property type="match status" value="1"/>
</dbReference>
<gene>
    <name evidence="2" type="ORF">SBP1_gp047</name>
</gene>
<accession>A0A3T0IIP6</accession>
<feature type="compositionally biased region" description="Polar residues" evidence="1">
    <location>
        <begin position="535"/>
        <end position="547"/>
    </location>
</feature>